<dbReference type="KEGG" id="ehh:EHF_0262"/>
<feature type="transmembrane region" description="Helical" evidence="2">
    <location>
        <begin position="851"/>
        <end position="871"/>
    </location>
</feature>
<dbReference type="EMBL" id="CP007474">
    <property type="protein sequence ID" value="AHX04571.1"/>
    <property type="molecule type" value="Genomic_DNA"/>
</dbReference>
<organism evidence="4 5">
    <name type="scientific">Ehrlichia japonica</name>
    <dbReference type="NCBI Taxonomy" id="391036"/>
    <lineage>
        <taxon>Bacteria</taxon>
        <taxon>Pseudomonadati</taxon>
        <taxon>Pseudomonadota</taxon>
        <taxon>Alphaproteobacteria</taxon>
        <taxon>Rickettsiales</taxon>
        <taxon>Anaplasmataceae</taxon>
        <taxon>Ehrlichia</taxon>
    </lineage>
</organism>
<dbReference type="AlphaFoldDB" id="X5GKB8"/>
<feature type="transmembrane region" description="Helical" evidence="2">
    <location>
        <begin position="561"/>
        <end position="581"/>
    </location>
</feature>
<dbReference type="InterPro" id="IPR010656">
    <property type="entry name" value="DctM"/>
</dbReference>
<feature type="transmembrane region" description="Helical" evidence="2">
    <location>
        <begin position="658"/>
        <end position="679"/>
    </location>
</feature>
<dbReference type="Pfam" id="PF11874">
    <property type="entry name" value="DUF3394"/>
    <property type="match status" value="1"/>
</dbReference>
<feature type="transmembrane region" description="Helical" evidence="2">
    <location>
        <begin position="121"/>
        <end position="143"/>
    </location>
</feature>
<keyword evidence="5" id="KW-1185">Reference proteome</keyword>
<dbReference type="PANTHER" id="PTHR43849:SF2">
    <property type="entry name" value="BLL3936 PROTEIN"/>
    <property type="match status" value="1"/>
</dbReference>
<keyword evidence="2" id="KW-0812">Transmembrane</keyword>
<feature type="transmembrane region" description="Helical" evidence="2">
    <location>
        <begin position="588"/>
        <end position="606"/>
    </location>
</feature>
<feature type="transmembrane region" description="Helical" evidence="2">
    <location>
        <begin position="361"/>
        <end position="386"/>
    </location>
</feature>
<feature type="transmembrane region" description="Helical" evidence="2">
    <location>
        <begin position="150"/>
        <end position="167"/>
    </location>
</feature>
<protein>
    <submittedName>
        <fullName evidence="4">TRAP transporter, 4TM/12TM fusion family protein</fullName>
    </submittedName>
</protein>
<keyword evidence="2" id="KW-0472">Membrane</keyword>
<dbReference type="eggNOG" id="COG4666">
    <property type="taxonomic scope" value="Bacteria"/>
</dbReference>
<gene>
    <name evidence="4" type="ORF">EHF_0262</name>
</gene>
<dbReference type="GO" id="GO:0022857">
    <property type="term" value="F:transmembrane transporter activity"/>
    <property type="evidence" value="ECO:0007669"/>
    <property type="project" value="UniProtKB-UniRule"/>
</dbReference>
<feature type="transmembrane region" description="Helical" evidence="2">
    <location>
        <begin position="685"/>
        <end position="704"/>
    </location>
</feature>
<keyword evidence="1" id="KW-0813">Transport</keyword>
<evidence type="ECO:0000256" key="1">
    <source>
        <dbReference type="RuleBase" id="RU369079"/>
    </source>
</evidence>
<sequence>MKKEAGHIQDLIDRELASSRIEEGSGITGYTVSFIAFLWACFQLFIASPLPFWLVDHGLEWAMLPDIKSRAIHLAFAFSLLFLFLPISKNFSRNLKALDWISSILSCISVLYIVVFYEDLFFRIAMPNDVDLIIAFFGLFFLLEGARRAIGAPISIIALMFLVYAYLGRYAPDIIAHKGHNFSAIASHEWLSSEGVFGIALAVSCNFVFLYVLFGAFLDKAGAGNFFIKLSFALLGRFVGGPAKAAVIASGFMGMMSGSSVANTITIGSFTIPLMKKMGLSAEKAAAIEVSAGVNGQIMPPVMGAAAFLMSEFLSIPYATIVKYAFVPAIMVYVTLLYIVHLEACKLDMRPVLDLTKARSVYLSLLRFLISVACLVVVSCVIYVLIEGVSIYGFYIPGVKAIFLDKSIYCIALILISVYVGILFYQFKGVRKSNVEGVEEEDKYPKLSETFKYGIHYFIPIFILVWCLIVEKLSSALSCFWTNLFLIFMLLTKDVIYALFDRQILSLCSVFCRGVKQVYEAMVVASKNMIAIAVATGAAGIIVGAVSLTGFGLSISGLLDSIAHGNLFFSLLVTAVICIVLGMGMPATGCYIIVSTLMAPILTSVIHKNGLYVPQIAIHLFVFYFGIMADVTPPVGIASYAAAAIAKGNAFKTGIQSFLYNIRTMIVPFLFIYNSELILYDITNIWDNVFIIFVSLVGILSVSAAMQGYFIRKSKLYESIMLLMVGVVLIMPNYIAKLFVSPYDPVPFSKLNDTLVILKDSSVKLTVESKNQSDQVIKEIIIPLKDKIQDFEYQGTLLDLLSQKVGITVDIDNISNSRLEIKDIASWSYIEPSDMDDSYSIVELTLSSKKYYHVIYVYLIAVILLAIVVFLQTRESDFVKREIGLC</sequence>
<feature type="transmembrane region" description="Helical" evidence="2">
    <location>
        <begin position="67"/>
        <end position="85"/>
    </location>
</feature>
<dbReference type="Proteomes" id="UP000023762">
    <property type="component" value="Chromosome"/>
</dbReference>
<feature type="transmembrane region" description="Helical" evidence="2">
    <location>
        <begin position="716"/>
        <end position="735"/>
    </location>
</feature>
<feature type="transmembrane region" description="Helical" evidence="2">
    <location>
        <begin position="480"/>
        <end position="500"/>
    </location>
</feature>
<accession>X5GKB8</accession>
<feature type="transmembrane region" description="Helical" evidence="2">
    <location>
        <begin position="321"/>
        <end position="340"/>
    </location>
</feature>
<dbReference type="Pfam" id="PF06808">
    <property type="entry name" value="DctM"/>
    <property type="match status" value="1"/>
</dbReference>
<feature type="transmembrane region" description="Helical" evidence="2">
    <location>
        <begin position="406"/>
        <end position="425"/>
    </location>
</feature>
<dbReference type="STRING" id="391036.EHF_0262"/>
<feature type="transmembrane region" description="Helical" evidence="2">
    <location>
        <begin position="530"/>
        <end position="555"/>
    </location>
</feature>
<dbReference type="PANTHER" id="PTHR43849">
    <property type="entry name" value="BLL3936 PROTEIN"/>
    <property type="match status" value="1"/>
</dbReference>
<keyword evidence="1" id="KW-1003">Cell membrane</keyword>
<dbReference type="RefSeq" id="WP_044195794.1">
    <property type="nucleotide sequence ID" value="NZ_CP007474.1"/>
</dbReference>
<proteinExistence type="predicted"/>
<dbReference type="OrthoDB" id="9759894at2"/>
<feature type="transmembrane region" description="Helical" evidence="2">
    <location>
        <begin position="453"/>
        <end position="474"/>
    </location>
</feature>
<name>X5GKB8_9RICK</name>
<evidence type="ECO:0000259" key="3">
    <source>
        <dbReference type="Pfam" id="PF06808"/>
    </source>
</evidence>
<feature type="transmembrane region" description="Helical" evidence="2">
    <location>
        <begin position="97"/>
        <end position="115"/>
    </location>
</feature>
<evidence type="ECO:0000256" key="2">
    <source>
        <dbReference type="SAM" id="Phobius"/>
    </source>
</evidence>
<keyword evidence="2" id="KW-1133">Transmembrane helix</keyword>
<dbReference type="HOGENOM" id="CLU_007041_1_1_5"/>
<evidence type="ECO:0000313" key="4">
    <source>
        <dbReference type="EMBL" id="AHX04571.1"/>
    </source>
</evidence>
<evidence type="ECO:0000313" key="5">
    <source>
        <dbReference type="Proteomes" id="UP000023762"/>
    </source>
</evidence>
<feature type="transmembrane region" description="Helical" evidence="2">
    <location>
        <begin position="27"/>
        <end position="47"/>
    </location>
</feature>
<feature type="transmembrane region" description="Helical" evidence="2">
    <location>
        <begin position="230"/>
        <end position="249"/>
    </location>
</feature>
<dbReference type="NCBIfam" id="TIGR02123">
    <property type="entry name" value="TRAP_fused"/>
    <property type="match status" value="1"/>
</dbReference>
<dbReference type="InterPro" id="IPR021814">
    <property type="entry name" value="DUF3394"/>
</dbReference>
<feature type="transmembrane region" description="Helical" evidence="2">
    <location>
        <begin position="618"/>
        <end position="646"/>
    </location>
</feature>
<dbReference type="InterPro" id="IPR011853">
    <property type="entry name" value="TRAP_DctM-Dct_fused"/>
</dbReference>
<comment type="function">
    <text evidence="1">Part of the tripartite ATP-independent periplasmic (TRAP) transport system.</text>
</comment>
<reference evidence="4 5" key="1">
    <citation type="submission" date="2014-03" db="EMBL/GenBank/DDBJ databases">
        <title>Sequencing and Comparison of Genomes and Transcriptome Profiles of Human Ehrlichiosis Agents.</title>
        <authorList>
            <person name="Lin M."/>
            <person name="Daugherty S.C."/>
            <person name="Nagaraj S."/>
            <person name="Cheng Z."/>
            <person name="Xiong Q."/>
            <person name="Lin F.-Y."/>
            <person name="Sengamalay N."/>
            <person name="Ott S."/>
            <person name="Godinez A."/>
            <person name="Tallon L.J."/>
            <person name="Sadzewicz L."/>
            <person name="Fraser C.M."/>
            <person name="Dunning Hotopp J.C."/>
            <person name="Rikihisa Y."/>
        </authorList>
    </citation>
    <scope>NUCLEOTIDE SEQUENCE [LARGE SCALE GENOMIC DNA]</scope>
    <source>
        <strain evidence="4 5">HF</strain>
    </source>
</reference>
<feature type="transmembrane region" description="Helical" evidence="2">
    <location>
        <begin position="196"/>
        <end position="218"/>
    </location>
</feature>
<keyword evidence="1" id="KW-0997">Cell inner membrane</keyword>
<comment type="subcellular location">
    <subcellularLocation>
        <location evidence="1">Cell inner membrane</location>
        <topology evidence="1">Multi-pass membrane protein</topology>
    </subcellularLocation>
</comment>
<feature type="domain" description="TRAP C4-dicarboxylate transport system permease DctM subunit" evidence="3">
    <location>
        <begin position="137"/>
        <end position="383"/>
    </location>
</feature>
<dbReference type="GO" id="GO:0005886">
    <property type="term" value="C:plasma membrane"/>
    <property type="evidence" value="ECO:0007669"/>
    <property type="project" value="UniProtKB-SubCell"/>
</dbReference>